<dbReference type="PANTHER" id="PTHR42711:SF5">
    <property type="entry name" value="ABC TRANSPORTER ATP-BINDING PROTEIN NATA"/>
    <property type="match status" value="1"/>
</dbReference>
<dbReference type="PROSITE" id="PS50893">
    <property type="entry name" value="ABC_TRANSPORTER_2"/>
    <property type="match status" value="1"/>
</dbReference>
<name>A0A6N7XWZ9_9FIRM</name>
<evidence type="ECO:0000256" key="4">
    <source>
        <dbReference type="ARBA" id="ARBA00022840"/>
    </source>
</evidence>
<dbReference type="InterPro" id="IPR050763">
    <property type="entry name" value="ABC_transporter_ATP-binding"/>
</dbReference>
<comment type="similarity">
    <text evidence="1">Belongs to the ABC transporter superfamily.</text>
</comment>
<keyword evidence="2" id="KW-0813">Transport</keyword>
<protein>
    <submittedName>
        <fullName evidence="6">ABC transporter ATP-binding protein</fullName>
    </submittedName>
</protein>
<dbReference type="InterPro" id="IPR003593">
    <property type="entry name" value="AAA+_ATPase"/>
</dbReference>
<dbReference type="Gene3D" id="3.40.50.300">
    <property type="entry name" value="P-loop containing nucleotide triphosphate hydrolases"/>
    <property type="match status" value="1"/>
</dbReference>
<feature type="domain" description="ABC transporter" evidence="5">
    <location>
        <begin position="5"/>
        <end position="236"/>
    </location>
</feature>
<keyword evidence="7" id="KW-1185">Reference proteome</keyword>
<dbReference type="GO" id="GO:0005524">
    <property type="term" value="F:ATP binding"/>
    <property type="evidence" value="ECO:0007669"/>
    <property type="project" value="UniProtKB-KW"/>
</dbReference>
<reference evidence="6 7" key="1">
    <citation type="submission" date="2019-09" db="EMBL/GenBank/DDBJ databases">
        <title>In-depth cultivation of the pig gut microbiome towards novel bacterial diversity and tailored functional studies.</title>
        <authorList>
            <person name="Wylensek D."/>
            <person name="Hitch T.C.A."/>
            <person name="Clavel T."/>
        </authorList>
    </citation>
    <scope>NUCLEOTIDE SEQUENCE [LARGE SCALE GENOMIC DNA]</scope>
    <source>
        <strain evidence="6 7">WCA3-693-APC-4?</strain>
    </source>
</reference>
<evidence type="ECO:0000259" key="5">
    <source>
        <dbReference type="PROSITE" id="PS50893"/>
    </source>
</evidence>
<sequence length="314" mass="35870">MNKIVQIKNVQKRFGDNIALDNISVDFNEGCIHGLLGHNGAGKTTLIRIIGGIYKQDKGEVEVLGLNPIHDGYELRKNIGVLSENMCMYDRLSIYDNLMFYGKLYNIEKKELKSRIDNYLKMFQISEFKNKLIKDCSTGMKKKTGIIRAIINEPKLLLLDEASNGLDPISKDEFHGLIKELVKIKNISVVLCSHDLGEVTKLCEHITIIKKGNVVYSDSVSSLSSNKESIGIKIDTIQDLFSFKEQIQKELKDNKIDYTKFNRNSIEMEIPSLNDINMVIKVLINYNLNIINVEHKIFDLNKIYLDSHREENAI</sequence>
<gene>
    <name evidence="6" type="ORF">FYJ83_04760</name>
</gene>
<evidence type="ECO:0000256" key="1">
    <source>
        <dbReference type="ARBA" id="ARBA00005417"/>
    </source>
</evidence>
<accession>A0A6N7XWZ9</accession>
<proteinExistence type="inferred from homology"/>
<dbReference type="Pfam" id="PF00005">
    <property type="entry name" value="ABC_tran"/>
    <property type="match status" value="1"/>
</dbReference>
<comment type="caution">
    <text evidence="6">The sequence shown here is derived from an EMBL/GenBank/DDBJ whole genome shotgun (WGS) entry which is preliminary data.</text>
</comment>
<dbReference type="AlphaFoldDB" id="A0A6N7XWZ9"/>
<dbReference type="InterPro" id="IPR003439">
    <property type="entry name" value="ABC_transporter-like_ATP-bd"/>
</dbReference>
<dbReference type="EMBL" id="VUNQ01000007">
    <property type="protein sequence ID" value="MSU00778.1"/>
    <property type="molecule type" value="Genomic_DNA"/>
</dbReference>
<dbReference type="RefSeq" id="WP_154439197.1">
    <property type="nucleotide sequence ID" value="NZ_JAHLPJ010000001.1"/>
</dbReference>
<dbReference type="Proteomes" id="UP000469523">
    <property type="component" value="Unassembled WGS sequence"/>
</dbReference>
<dbReference type="PANTHER" id="PTHR42711">
    <property type="entry name" value="ABC TRANSPORTER ATP-BINDING PROTEIN"/>
    <property type="match status" value="1"/>
</dbReference>
<keyword evidence="4 6" id="KW-0067">ATP-binding</keyword>
<evidence type="ECO:0000256" key="2">
    <source>
        <dbReference type="ARBA" id="ARBA00022448"/>
    </source>
</evidence>
<evidence type="ECO:0000313" key="7">
    <source>
        <dbReference type="Proteomes" id="UP000469523"/>
    </source>
</evidence>
<dbReference type="CDD" id="cd03230">
    <property type="entry name" value="ABC_DR_subfamily_A"/>
    <property type="match status" value="1"/>
</dbReference>
<evidence type="ECO:0000256" key="3">
    <source>
        <dbReference type="ARBA" id="ARBA00022741"/>
    </source>
</evidence>
<organism evidence="6 7">
    <name type="scientific">Tissierella pigra</name>
    <dbReference type="NCBI Taxonomy" id="2607614"/>
    <lineage>
        <taxon>Bacteria</taxon>
        <taxon>Bacillati</taxon>
        <taxon>Bacillota</taxon>
        <taxon>Tissierellia</taxon>
        <taxon>Tissierellales</taxon>
        <taxon>Tissierellaceae</taxon>
        <taxon>Tissierella</taxon>
    </lineage>
</organism>
<dbReference type="InterPro" id="IPR027417">
    <property type="entry name" value="P-loop_NTPase"/>
</dbReference>
<dbReference type="GO" id="GO:0016887">
    <property type="term" value="F:ATP hydrolysis activity"/>
    <property type="evidence" value="ECO:0007669"/>
    <property type="project" value="InterPro"/>
</dbReference>
<dbReference type="SUPFAM" id="SSF52540">
    <property type="entry name" value="P-loop containing nucleoside triphosphate hydrolases"/>
    <property type="match status" value="1"/>
</dbReference>
<dbReference type="SMART" id="SM00382">
    <property type="entry name" value="AAA"/>
    <property type="match status" value="1"/>
</dbReference>
<keyword evidence="3" id="KW-0547">Nucleotide-binding</keyword>
<evidence type="ECO:0000313" key="6">
    <source>
        <dbReference type="EMBL" id="MSU00778.1"/>
    </source>
</evidence>